<feature type="region of interest" description="Disordered" evidence="1">
    <location>
        <begin position="68"/>
        <end position="114"/>
    </location>
</feature>
<feature type="compositionally biased region" description="Basic and acidic residues" evidence="1">
    <location>
        <begin position="94"/>
        <end position="105"/>
    </location>
</feature>
<evidence type="ECO:0000256" key="1">
    <source>
        <dbReference type="SAM" id="MobiDB-lite"/>
    </source>
</evidence>
<feature type="region of interest" description="Disordered" evidence="1">
    <location>
        <begin position="353"/>
        <end position="373"/>
    </location>
</feature>
<reference evidence="2" key="1">
    <citation type="submission" date="2022-08" db="UniProtKB">
        <authorList>
            <consortium name="EnsemblMetazoa"/>
        </authorList>
    </citation>
    <scope>IDENTIFICATION</scope>
    <source>
        <strain evidence="2">EBRO</strain>
    </source>
</reference>
<dbReference type="VEuPathDB" id="VectorBase:AATE008345"/>
<evidence type="ECO:0000313" key="2">
    <source>
        <dbReference type="EnsemblMetazoa" id="AATE008345-PA.1"/>
    </source>
</evidence>
<proteinExistence type="predicted"/>
<feature type="compositionally biased region" description="Gly residues" evidence="1">
    <location>
        <begin position="169"/>
        <end position="183"/>
    </location>
</feature>
<organism evidence="2">
    <name type="scientific">Anopheles atroparvus</name>
    <name type="common">European mosquito</name>
    <dbReference type="NCBI Taxonomy" id="41427"/>
    <lineage>
        <taxon>Eukaryota</taxon>
        <taxon>Metazoa</taxon>
        <taxon>Ecdysozoa</taxon>
        <taxon>Arthropoda</taxon>
        <taxon>Hexapoda</taxon>
        <taxon>Insecta</taxon>
        <taxon>Pterygota</taxon>
        <taxon>Neoptera</taxon>
        <taxon>Endopterygota</taxon>
        <taxon>Diptera</taxon>
        <taxon>Nematocera</taxon>
        <taxon>Culicoidea</taxon>
        <taxon>Culicidae</taxon>
        <taxon>Anophelinae</taxon>
        <taxon>Anopheles</taxon>
    </lineage>
</organism>
<protein>
    <submittedName>
        <fullName evidence="2">Uncharacterized protein</fullName>
    </submittedName>
</protein>
<sequence length="483" mass="48633">MTLTPSVEVIIVVPLHVAHPVAGGAGGPIGRDGHALGEHGRVPLAVQEVRVGGGAAEAGAVAASARPEAARVTAGGGAGRGRTGRAAPGGRRRERADGDGGRGRTGDGAGAEDELGVGQRLGTLAELAPAAGAIEALAVEVGGAVTEDDLRVGRGALGTTELLLLLVGSGGGPRSGGGRGGDGGWRRLAGAGRARPDEDENADTDADDEEKLGEEELAAEGTVLGEVMAVVTVAPRAPPAGVAWKRPVVSDVVVPPGAPTSVTLRPATILSLSNGLIRSLNVGSYAGRFGSAEELRIWPLVAGSGGVTVAPLDARMLVPSKEETFTLCTLPPATGSGPTGWANCCPGAPLHRMELGSTPEDTSGGAFSPAGGSLGRTNTLSIELSRVLSTLPLLPPPPTPPSPRSPPRVCFFFLAKSYISPKMPANVLRRFFIVSSASSTTDGPAPAAGGAVLTALDRTADTDDIPDTVLDWDAARRGENKKH</sequence>
<name>A0A182IZ97_ANOAO</name>
<accession>A0A182IZ97</accession>
<feature type="region of interest" description="Disordered" evidence="1">
    <location>
        <begin position="169"/>
        <end position="211"/>
    </location>
</feature>
<dbReference type="AlphaFoldDB" id="A0A182IZ97"/>
<feature type="compositionally biased region" description="Acidic residues" evidence="1">
    <location>
        <begin position="197"/>
        <end position="211"/>
    </location>
</feature>
<dbReference type="EnsemblMetazoa" id="AATE008345-RA">
    <property type="protein sequence ID" value="AATE008345-PA.1"/>
    <property type="gene ID" value="AATE008345"/>
</dbReference>